<gene>
    <name evidence="3" type="ORF">HELGO_WM6000</name>
</gene>
<keyword evidence="1" id="KW-0812">Transmembrane</keyword>
<name>A0A6S6TW34_9GAMM</name>
<feature type="transmembrane region" description="Helical" evidence="1">
    <location>
        <begin position="52"/>
        <end position="71"/>
    </location>
</feature>
<reference evidence="3" key="1">
    <citation type="submission" date="2020-01" db="EMBL/GenBank/DDBJ databases">
        <authorList>
            <person name="Meier V. D."/>
            <person name="Meier V D."/>
        </authorList>
    </citation>
    <scope>NUCLEOTIDE SEQUENCE</scope>
    <source>
        <strain evidence="3">HLG_WM_MAG_07</strain>
    </source>
</reference>
<feature type="transmembrane region" description="Helical" evidence="1">
    <location>
        <begin position="83"/>
        <end position="106"/>
    </location>
</feature>
<protein>
    <recommendedName>
        <fullName evidence="2">Copper resistance protein D domain-containing protein</fullName>
    </recommendedName>
</protein>
<keyword evidence="1" id="KW-1133">Transmembrane helix</keyword>
<dbReference type="GO" id="GO:0016020">
    <property type="term" value="C:membrane"/>
    <property type="evidence" value="ECO:0007669"/>
    <property type="project" value="InterPro"/>
</dbReference>
<accession>A0A6S6TW34</accession>
<feature type="transmembrane region" description="Helical" evidence="1">
    <location>
        <begin position="126"/>
        <end position="148"/>
    </location>
</feature>
<evidence type="ECO:0000313" key="3">
    <source>
        <dbReference type="EMBL" id="CAA6820950.1"/>
    </source>
</evidence>
<evidence type="ECO:0000256" key="1">
    <source>
        <dbReference type="SAM" id="Phobius"/>
    </source>
</evidence>
<dbReference type="EMBL" id="CACVAY010000103">
    <property type="protein sequence ID" value="CAA6820950.1"/>
    <property type="molecule type" value="Genomic_DNA"/>
</dbReference>
<sequence length="154" mass="17094">MLHHLALALHVLGVVIWVGGMFFAYITLRPAAVSTLEPPQRLPLWAATFQNFFPWVWASIIGILISGYYIIHLIGGFANSLLYIHIMHGLGLLMMLLFFHVFFAPFNRLKKAVAAKDWPAGGKALAQIRWLIAANLTLGLITVIIATAGRSFLQ</sequence>
<proteinExistence type="predicted"/>
<feature type="domain" description="Copper resistance protein D" evidence="2">
    <location>
        <begin position="47"/>
        <end position="147"/>
    </location>
</feature>
<dbReference type="Pfam" id="PF05425">
    <property type="entry name" value="CopD"/>
    <property type="match status" value="1"/>
</dbReference>
<feature type="transmembrane region" description="Helical" evidence="1">
    <location>
        <begin position="7"/>
        <end position="32"/>
    </location>
</feature>
<dbReference type="AlphaFoldDB" id="A0A6S6TW34"/>
<organism evidence="3">
    <name type="scientific">uncultured Thiotrichaceae bacterium</name>
    <dbReference type="NCBI Taxonomy" id="298394"/>
    <lineage>
        <taxon>Bacteria</taxon>
        <taxon>Pseudomonadati</taxon>
        <taxon>Pseudomonadota</taxon>
        <taxon>Gammaproteobacteria</taxon>
        <taxon>Thiotrichales</taxon>
        <taxon>Thiotrichaceae</taxon>
        <taxon>environmental samples</taxon>
    </lineage>
</organism>
<evidence type="ECO:0000259" key="2">
    <source>
        <dbReference type="Pfam" id="PF05425"/>
    </source>
</evidence>
<keyword evidence="1" id="KW-0472">Membrane</keyword>
<dbReference type="InterPro" id="IPR008457">
    <property type="entry name" value="Cu-R_CopD_dom"/>
</dbReference>